<name>A0A839ABA2_9HYPH</name>
<dbReference type="NCBIfam" id="TIGR00702">
    <property type="entry name" value="YcaO-type kinase domain"/>
    <property type="match status" value="1"/>
</dbReference>
<sequence length="376" mass="40530">MTGLPTSDALKRLLPLAPRLGITRIGDLTGLDRIGIPVVQAVRPLGLANSVTQGKGTSLDAAAVSAIMEAAEQFFAERVDVMDPVMATALELGADTASFGLHLLEGVAEDWHRRSLAWLPAEDLLGGPGGWLPMELVHTAYIDPPLASDGVFEASTTGLACGFCRQQAQLHGLLECIERDAIARAQQTHGFFHRFRFEPQTLEDETLTLLIEMLQAAGLIAAFWAADAAGNVPTVWCQIMEDEGAVPLMPLPAEGFASALDFKRASRGALLEAAQSRLAAISGARDDISRLAFPARFDWEAIDTHRRFLREGKKSFCYEDLANREISGGSALDPVVERLAADGITSVLHVALDNTPCPEILASRIFVPQFLPLREA</sequence>
<comment type="caution">
    <text evidence="2">The sequence shown here is derived from an EMBL/GenBank/DDBJ whole genome shotgun (WGS) entry which is preliminary data.</text>
</comment>
<proteinExistence type="predicted"/>
<dbReference type="AlphaFoldDB" id="A0A839ABA2"/>
<organism evidence="2 3">
    <name type="scientific">Stappia albiluteola</name>
    <dbReference type="NCBI Taxonomy" id="2758565"/>
    <lineage>
        <taxon>Bacteria</taxon>
        <taxon>Pseudomonadati</taxon>
        <taxon>Pseudomonadota</taxon>
        <taxon>Alphaproteobacteria</taxon>
        <taxon>Hyphomicrobiales</taxon>
        <taxon>Stappiaceae</taxon>
        <taxon>Stappia</taxon>
    </lineage>
</organism>
<dbReference type="PANTHER" id="PTHR37809">
    <property type="entry name" value="RIBOSOMAL PROTEIN S12 METHYLTHIOTRANSFERASE ACCESSORY FACTOR YCAO"/>
    <property type="match status" value="1"/>
</dbReference>
<dbReference type="RefSeq" id="WP_182163326.1">
    <property type="nucleotide sequence ID" value="NZ_JACFXV010000043.1"/>
</dbReference>
<dbReference type="Pfam" id="PF02624">
    <property type="entry name" value="YcaO"/>
    <property type="match status" value="1"/>
</dbReference>
<evidence type="ECO:0000313" key="3">
    <source>
        <dbReference type="Proteomes" id="UP000541109"/>
    </source>
</evidence>
<reference evidence="2 3" key="1">
    <citation type="submission" date="2020-07" db="EMBL/GenBank/DDBJ databases">
        <title>Stappia sp., F7233, whole genome shotgun sequencing project.</title>
        <authorList>
            <person name="Jiang S."/>
            <person name="Liu Z.W."/>
            <person name="Du Z.J."/>
        </authorList>
    </citation>
    <scope>NUCLEOTIDE SEQUENCE [LARGE SCALE GENOMIC DNA]</scope>
    <source>
        <strain evidence="2 3">F7233</strain>
    </source>
</reference>
<dbReference type="PANTHER" id="PTHR37809:SF1">
    <property type="entry name" value="RIBOSOMAL PROTEIN S12 METHYLTHIOTRANSFERASE ACCESSORY FACTOR YCAO"/>
    <property type="match status" value="1"/>
</dbReference>
<gene>
    <name evidence="2" type="ORF">H2509_06120</name>
</gene>
<accession>A0A839ABA2</accession>
<evidence type="ECO:0000259" key="1">
    <source>
        <dbReference type="PROSITE" id="PS51664"/>
    </source>
</evidence>
<dbReference type="Proteomes" id="UP000541109">
    <property type="component" value="Unassembled WGS sequence"/>
</dbReference>
<keyword evidence="3" id="KW-1185">Reference proteome</keyword>
<dbReference type="Gene3D" id="3.30.1330.230">
    <property type="match status" value="1"/>
</dbReference>
<dbReference type="PROSITE" id="PS51664">
    <property type="entry name" value="YCAO"/>
    <property type="match status" value="1"/>
</dbReference>
<protein>
    <submittedName>
        <fullName evidence="2">YcaO-like family protein</fullName>
    </submittedName>
</protein>
<evidence type="ECO:0000313" key="2">
    <source>
        <dbReference type="EMBL" id="MBA5776701.1"/>
    </source>
</evidence>
<dbReference type="InterPro" id="IPR003776">
    <property type="entry name" value="YcaO-like_dom"/>
</dbReference>
<dbReference type="EMBL" id="JACFXV010000043">
    <property type="protein sequence ID" value="MBA5776701.1"/>
    <property type="molecule type" value="Genomic_DNA"/>
</dbReference>
<feature type="domain" description="YcaO" evidence="1">
    <location>
        <begin position="54"/>
        <end position="376"/>
    </location>
</feature>